<keyword evidence="2" id="KW-1185">Reference proteome</keyword>
<dbReference type="Pfam" id="PF04325">
    <property type="entry name" value="DUF465"/>
    <property type="match status" value="1"/>
</dbReference>
<dbReference type="Gene3D" id="6.10.280.50">
    <property type="match status" value="1"/>
</dbReference>
<reference evidence="1 2" key="1">
    <citation type="submission" date="2019-04" db="EMBL/GenBank/DDBJ databases">
        <title>Sphingomonas psychrotolerans sp. nov., isolated from soil in the Tianshan Mountains, Xinjiang, China.</title>
        <authorList>
            <person name="Luo Y."/>
            <person name="Sheng H."/>
        </authorList>
    </citation>
    <scope>NUCLEOTIDE SEQUENCE [LARGE SCALE GENOMIC DNA]</scope>
    <source>
        <strain evidence="1 2">ZFGT-11</strain>
    </source>
</reference>
<dbReference type="AlphaFoldDB" id="A0A4S1X8A7"/>
<dbReference type="EMBL" id="SRXT01000006">
    <property type="protein sequence ID" value="TGX52409.1"/>
    <property type="molecule type" value="Genomic_DNA"/>
</dbReference>
<sequence>MTNVIQRLITAHRVLNREIRAELTRRLPDTARLAQLKKQRLAVKDRLFRLIPDAAEMRRVARTA</sequence>
<proteinExistence type="predicted"/>
<accession>A0A4S1X8A7</accession>
<comment type="caution">
    <text evidence="1">The sequence shown here is derived from an EMBL/GenBank/DDBJ whole genome shotgun (WGS) entry which is preliminary data.</text>
</comment>
<protein>
    <submittedName>
        <fullName evidence="1">DUF465 domain-containing protein</fullName>
    </submittedName>
</protein>
<dbReference type="InterPro" id="IPR007420">
    <property type="entry name" value="DUF465"/>
</dbReference>
<name>A0A4S1X8A7_9SPHN</name>
<dbReference type="OrthoDB" id="7583405at2"/>
<dbReference type="Proteomes" id="UP000306147">
    <property type="component" value="Unassembled WGS sequence"/>
</dbReference>
<gene>
    <name evidence="1" type="ORF">E5A73_16600</name>
</gene>
<dbReference type="RefSeq" id="WP_135964952.1">
    <property type="nucleotide sequence ID" value="NZ_SRXT01000006.1"/>
</dbReference>
<evidence type="ECO:0000313" key="2">
    <source>
        <dbReference type="Proteomes" id="UP000306147"/>
    </source>
</evidence>
<organism evidence="1 2">
    <name type="scientific">Sphingomonas gei</name>
    <dbReference type="NCBI Taxonomy" id="1395960"/>
    <lineage>
        <taxon>Bacteria</taxon>
        <taxon>Pseudomonadati</taxon>
        <taxon>Pseudomonadota</taxon>
        <taxon>Alphaproteobacteria</taxon>
        <taxon>Sphingomonadales</taxon>
        <taxon>Sphingomonadaceae</taxon>
        <taxon>Sphingomonas</taxon>
    </lineage>
</organism>
<evidence type="ECO:0000313" key="1">
    <source>
        <dbReference type="EMBL" id="TGX52409.1"/>
    </source>
</evidence>
<dbReference type="InterPro" id="IPR038444">
    <property type="entry name" value="DUF465_sf"/>
</dbReference>